<comment type="subcellular location">
    <subcellularLocation>
        <location evidence="1">Membrane</location>
        <topology evidence="1">Multi-pass membrane protein</topology>
    </subcellularLocation>
</comment>
<dbReference type="PANTHER" id="PTHR24089">
    <property type="entry name" value="SOLUTE CARRIER FAMILY 25"/>
    <property type="match status" value="1"/>
</dbReference>
<sequence>MVDFEHEEAATELIQEDSHPMVNIAIQVKRPEAVLPQQKVEETTWQTIIINLISGAVAGAVAKTVIAPLDRTKILFQTSDMRFGVRQVAGVLNNVYRNEGVFALWRGNSATMVRIIPYAALQYSAHEQYKKLLRPSNSQNLAPFPRFCAGSMAGVTASALTYPLDVLRARMAVTERTRYSGMLSMCLHTLKHQGPRAFYQGFLPTMLGAIPYGGTSFFTYETFKKRHRELTNNREPLPVERLCYGAVAGLCGQSSSYPLDVIRRRMQTAGITKYSYKTIWKTAMEIYREGGIKGGLYKGLSMNWIKGPIAVGISFTVFDLSKNALSNTEVFSSGVK</sequence>
<evidence type="ECO:0000256" key="5">
    <source>
        <dbReference type="ARBA" id="ARBA00022737"/>
    </source>
</evidence>
<keyword evidence="5" id="KW-0677">Repeat</keyword>
<evidence type="ECO:0000313" key="9">
    <source>
        <dbReference type="EMBL" id="KAJ8036107.1"/>
    </source>
</evidence>
<organism evidence="9 10">
    <name type="scientific">Holothuria leucospilota</name>
    <name type="common">Black long sea cucumber</name>
    <name type="synonym">Mertensiothuria leucospilota</name>
    <dbReference type="NCBI Taxonomy" id="206669"/>
    <lineage>
        <taxon>Eukaryota</taxon>
        <taxon>Metazoa</taxon>
        <taxon>Echinodermata</taxon>
        <taxon>Eleutherozoa</taxon>
        <taxon>Echinozoa</taxon>
        <taxon>Holothuroidea</taxon>
        <taxon>Aspidochirotacea</taxon>
        <taxon>Aspidochirotida</taxon>
        <taxon>Holothuriidae</taxon>
        <taxon>Holothuria</taxon>
    </lineage>
</organism>
<dbReference type="Pfam" id="PF00153">
    <property type="entry name" value="Mito_carr"/>
    <property type="match status" value="3"/>
</dbReference>
<feature type="repeat" description="Solcar" evidence="7">
    <location>
        <begin position="236"/>
        <end position="324"/>
    </location>
</feature>
<feature type="repeat" description="Solcar" evidence="7">
    <location>
        <begin position="141"/>
        <end position="226"/>
    </location>
</feature>
<accession>A0A9Q1C058</accession>
<dbReference type="EMBL" id="JAIZAY010000009">
    <property type="protein sequence ID" value="KAJ8036107.1"/>
    <property type="molecule type" value="Genomic_DNA"/>
</dbReference>
<dbReference type="PROSITE" id="PS50920">
    <property type="entry name" value="SOLCAR"/>
    <property type="match status" value="3"/>
</dbReference>
<evidence type="ECO:0000256" key="1">
    <source>
        <dbReference type="ARBA" id="ARBA00004141"/>
    </source>
</evidence>
<dbReference type="InterPro" id="IPR002067">
    <property type="entry name" value="MCP"/>
</dbReference>
<comment type="caution">
    <text evidence="9">The sequence shown here is derived from an EMBL/GenBank/DDBJ whole genome shotgun (WGS) entry which is preliminary data.</text>
</comment>
<evidence type="ECO:0000256" key="4">
    <source>
        <dbReference type="ARBA" id="ARBA00022692"/>
    </source>
</evidence>
<dbReference type="Gene3D" id="1.50.40.10">
    <property type="entry name" value="Mitochondrial carrier domain"/>
    <property type="match status" value="1"/>
</dbReference>
<evidence type="ECO:0000256" key="6">
    <source>
        <dbReference type="ARBA" id="ARBA00023136"/>
    </source>
</evidence>
<proteinExistence type="inferred from homology"/>
<evidence type="ECO:0000256" key="7">
    <source>
        <dbReference type="PROSITE-ProRule" id="PRU00282"/>
    </source>
</evidence>
<keyword evidence="3 8" id="KW-0813">Transport</keyword>
<evidence type="ECO:0000256" key="3">
    <source>
        <dbReference type="ARBA" id="ARBA00022448"/>
    </source>
</evidence>
<dbReference type="AlphaFoldDB" id="A0A9Q1C058"/>
<dbReference type="SUPFAM" id="SSF103506">
    <property type="entry name" value="Mitochondrial carrier"/>
    <property type="match status" value="1"/>
</dbReference>
<dbReference type="InterPro" id="IPR018108">
    <property type="entry name" value="MCP_transmembrane"/>
</dbReference>
<keyword evidence="6 7" id="KW-0472">Membrane</keyword>
<evidence type="ECO:0000313" key="10">
    <source>
        <dbReference type="Proteomes" id="UP001152320"/>
    </source>
</evidence>
<feature type="repeat" description="Solcar" evidence="7">
    <location>
        <begin position="46"/>
        <end position="132"/>
    </location>
</feature>
<dbReference type="PRINTS" id="PR00926">
    <property type="entry name" value="MITOCARRIER"/>
</dbReference>
<dbReference type="OrthoDB" id="270584at2759"/>
<dbReference type="InterPro" id="IPR023395">
    <property type="entry name" value="MCP_dom_sf"/>
</dbReference>
<protein>
    <submittedName>
        <fullName evidence="9">Mitochondrial coenzyme A transporter SLC25A42</fullName>
    </submittedName>
</protein>
<comment type="similarity">
    <text evidence="2 8">Belongs to the mitochondrial carrier (TC 2.A.29) family.</text>
</comment>
<keyword evidence="10" id="KW-1185">Reference proteome</keyword>
<evidence type="ECO:0000256" key="8">
    <source>
        <dbReference type="RuleBase" id="RU000488"/>
    </source>
</evidence>
<dbReference type="Proteomes" id="UP001152320">
    <property type="component" value="Chromosome 9"/>
</dbReference>
<dbReference type="GO" id="GO:0055085">
    <property type="term" value="P:transmembrane transport"/>
    <property type="evidence" value="ECO:0007669"/>
    <property type="project" value="InterPro"/>
</dbReference>
<gene>
    <name evidence="9" type="ORF">HOLleu_19979</name>
</gene>
<keyword evidence="4 7" id="KW-0812">Transmembrane</keyword>
<name>A0A9Q1C058_HOLLE</name>
<reference evidence="9" key="1">
    <citation type="submission" date="2021-10" db="EMBL/GenBank/DDBJ databases">
        <title>Tropical sea cucumber genome reveals ecological adaptation and Cuvierian tubules defense mechanism.</title>
        <authorList>
            <person name="Chen T."/>
        </authorList>
    </citation>
    <scope>NUCLEOTIDE SEQUENCE</scope>
    <source>
        <strain evidence="9">Nanhai2018</strain>
        <tissue evidence="9">Muscle</tissue>
    </source>
</reference>
<evidence type="ECO:0000256" key="2">
    <source>
        <dbReference type="ARBA" id="ARBA00006375"/>
    </source>
</evidence>
<dbReference type="GO" id="GO:0016020">
    <property type="term" value="C:membrane"/>
    <property type="evidence" value="ECO:0007669"/>
    <property type="project" value="UniProtKB-SubCell"/>
</dbReference>